<evidence type="ECO:0000313" key="7">
    <source>
        <dbReference type="Proteomes" id="UP000001683"/>
    </source>
</evidence>
<feature type="region of interest" description="Disordered" evidence="1">
    <location>
        <begin position="159"/>
        <end position="196"/>
    </location>
</feature>
<dbReference type="eggNOG" id="COG2340">
    <property type="taxonomic scope" value="Bacteria"/>
</dbReference>
<feature type="domain" description="SCP" evidence="3">
    <location>
        <begin position="326"/>
        <end position="463"/>
    </location>
</feature>
<feature type="domain" description="Copper amine oxidase-like N-terminal" evidence="4">
    <location>
        <begin position="34"/>
        <end position="146"/>
    </location>
</feature>
<dbReference type="Gene3D" id="3.30.457.10">
    <property type="entry name" value="Copper amine oxidase-like, N-terminal domain"/>
    <property type="match status" value="1"/>
</dbReference>
<dbReference type="STRING" id="457570.Nther_1020"/>
<evidence type="ECO:0000256" key="1">
    <source>
        <dbReference type="SAM" id="MobiDB-lite"/>
    </source>
</evidence>
<dbReference type="InterPro" id="IPR014044">
    <property type="entry name" value="CAP_dom"/>
</dbReference>
<dbReference type="OrthoDB" id="9763643at2"/>
<dbReference type="KEGG" id="nth:Nther_1020"/>
<dbReference type="HOGENOM" id="CLU_567212_0_0_9"/>
<proteinExistence type="predicted"/>
<evidence type="ECO:0000259" key="3">
    <source>
        <dbReference type="Pfam" id="PF00188"/>
    </source>
</evidence>
<protein>
    <submittedName>
        <fullName evidence="6">Copper amine oxidase domain protein</fullName>
    </submittedName>
</protein>
<dbReference type="InParanoid" id="B2A0Y1"/>
<dbReference type="EMBL" id="CP001034">
    <property type="protein sequence ID" value="ACB84604.1"/>
    <property type="molecule type" value="Genomic_DNA"/>
</dbReference>
<feature type="chain" id="PRO_5039547878" evidence="2">
    <location>
        <begin position="24"/>
        <end position="481"/>
    </location>
</feature>
<feature type="signal peptide" evidence="2">
    <location>
        <begin position="1"/>
        <end position="23"/>
    </location>
</feature>
<dbReference type="InterPro" id="IPR035940">
    <property type="entry name" value="CAP_sf"/>
</dbReference>
<reference evidence="6 7" key="2">
    <citation type="journal article" date="2011" name="J. Bacteriol.">
        <title>Complete genome sequence of the anaerobic, halophilic alkalithermophile Natranaerobius thermophilus JW/NM-WN-LF.</title>
        <authorList>
            <person name="Zhao B."/>
            <person name="Mesbah N.M."/>
            <person name="Dalin E."/>
            <person name="Goodwin L."/>
            <person name="Nolan M."/>
            <person name="Pitluck S."/>
            <person name="Chertkov O."/>
            <person name="Brettin T.S."/>
            <person name="Han J."/>
            <person name="Larimer F.W."/>
            <person name="Land M.L."/>
            <person name="Hauser L."/>
            <person name="Kyrpides N."/>
            <person name="Wiegel J."/>
        </authorList>
    </citation>
    <scope>NUCLEOTIDE SEQUENCE [LARGE SCALE GENOMIC DNA]</scope>
    <source>
        <strain evidence="7">ATCC BAA-1301 / DSM 18059 / JW/NM-WN-LF</strain>
    </source>
</reference>
<dbReference type="InterPro" id="IPR036582">
    <property type="entry name" value="Mao_N_sf"/>
</dbReference>
<dbReference type="InterPro" id="IPR012854">
    <property type="entry name" value="Cu_amine_oxidase-like_N"/>
</dbReference>
<feature type="domain" description="Bacterial Ig-like" evidence="5">
    <location>
        <begin position="190"/>
        <end position="293"/>
    </location>
</feature>
<dbReference type="Pfam" id="PF20251">
    <property type="entry name" value="Big_14"/>
    <property type="match status" value="1"/>
</dbReference>
<feature type="compositionally biased region" description="Basic and acidic residues" evidence="1">
    <location>
        <begin position="160"/>
        <end position="188"/>
    </location>
</feature>
<keyword evidence="2" id="KW-0732">Signal</keyword>
<keyword evidence="7" id="KW-1185">Reference proteome</keyword>
<dbReference type="Pfam" id="PF00188">
    <property type="entry name" value="CAP"/>
    <property type="match status" value="1"/>
</dbReference>
<evidence type="ECO:0000259" key="5">
    <source>
        <dbReference type="Pfam" id="PF20251"/>
    </source>
</evidence>
<dbReference type="RefSeq" id="WP_012447481.1">
    <property type="nucleotide sequence ID" value="NC_010718.1"/>
</dbReference>
<evidence type="ECO:0000313" key="6">
    <source>
        <dbReference type="EMBL" id="ACB84604.1"/>
    </source>
</evidence>
<dbReference type="Pfam" id="PF07833">
    <property type="entry name" value="Cu_amine_oxidN1"/>
    <property type="match status" value="1"/>
</dbReference>
<dbReference type="InterPro" id="IPR046878">
    <property type="entry name" value="Big_14"/>
</dbReference>
<dbReference type="Proteomes" id="UP000001683">
    <property type="component" value="Chromosome"/>
</dbReference>
<name>B2A0Y1_NATTJ</name>
<reference evidence="6 7" key="1">
    <citation type="submission" date="2008-04" db="EMBL/GenBank/DDBJ databases">
        <title>Complete sequence of chromosome of Natranaerobius thermophilus JW/NM-WN-LF.</title>
        <authorList>
            <consortium name="US DOE Joint Genome Institute"/>
            <person name="Copeland A."/>
            <person name="Lucas S."/>
            <person name="Lapidus A."/>
            <person name="Glavina del Rio T."/>
            <person name="Dalin E."/>
            <person name="Tice H."/>
            <person name="Bruce D."/>
            <person name="Goodwin L."/>
            <person name="Pitluck S."/>
            <person name="Chertkov O."/>
            <person name="Brettin T."/>
            <person name="Detter J.C."/>
            <person name="Han C."/>
            <person name="Kuske C.R."/>
            <person name="Schmutz J."/>
            <person name="Larimer F."/>
            <person name="Land M."/>
            <person name="Hauser L."/>
            <person name="Kyrpides N."/>
            <person name="Lykidis A."/>
            <person name="Mesbah N.M."/>
            <person name="Wiegel J."/>
        </authorList>
    </citation>
    <scope>NUCLEOTIDE SEQUENCE [LARGE SCALE GENOMIC DNA]</scope>
    <source>
        <strain evidence="7">ATCC BAA-1301 / DSM 18059 / JW/NM-WN-LF</strain>
    </source>
</reference>
<evidence type="ECO:0000256" key="2">
    <source>
        <dbReference type="SAM" id="SignalP"/>
    </source>
</evidence>
<dbReference type="AlphaFoldDB" id="B2A0Y1"/>
<evidence type="ECO:0000259" key="4">
    <source>
        <dbReference type="Pfam" id="PF07833"/>
    </source>
</evidence>
<gene>
    <name evidence="6" type="ordered locus">Nther_1020</name>
</gene>
<accession>B2A0Y1</accession>
<organism evidence="6 7">
    <name type="scientific">Natranaerobius thermophilus (strain ATCC BAA-1301 / DSM 18059 / JW/NM-WN-LF)</name>
    <dbReference type="NCBI Taxonomy" id="457570"/>
    <lineage>
        <taxon>Bacteria</taxon>
        <taxon>Bacillati</taxon>
        <taxon>Bacillota</taxon>
        <taxon>Clostridia</taxon>
        <taxon>Natranaerobiales</taxon>
        <taxon>Natranaerobiaceae</taxon>
        <taxon>Natranaerobius</taxon>
    </lineage>
</organism>
<dbReference type="Gene3D" id="3.40.33.10">
    <property type="entry name" value="CAP"/>
    <property type="match status" value="1"/>
</dbReference>
<sequence length="481" mass="55324">MKQLKLIFTIGLSLLLFTTGVSATATQDRVDVEIDGEMVVFDDEVEALVDEQGRTMVPVRFISEELGAKVEWYPDHESDGLVKIEHANQKIELFIGNQEYQNNGMNEQMDTAPRILEGRTVVPLRFVSEALGAEVNWDGEKKLVSIVTDDDLGDAAEGLEQAKDDRNDKDDKEEQKDKKDDKDDEEKQNPQMKLSISEEKFRADEPVEFELTNTGNTELRPMRVADVEYYDESEDEWQEIYFSINWFQEDEKQEPGETWTFETVMTENYPGWPKSGKYRAEQEFECMDSWQEFTVDLEFETIDPVDEYHPDELPDELTENELKLAEKINEYRESKGLEPFKVSKSLTTVARYHVYDSNQNQPENCKDEDGNEGNLHSWSDEGPWEEVCYTPDHEHAELMWSKPSELTDYKGNGYEISAMRSGGAEPDNVLEGWQNSPPHKDVIVGKGSWKDLEVMGIGIAGQYSHVWFGMEDDPAGYYLEP</sequence>
<dbReference type="SUPFAM" id="SSF55383">
    <property type="entry name" value="Copper amine oxidase, domain N"/>
    <property type="match status" value="1"/>
</dbReference>